<accession>A0A6P6BAF5</accession>
<dbReference type="KEGG" id="dzi:111316370"/>
<protein>
    <submittedName>
        <fullName evidence="3">Uncharacterized protein LOC111316370</fullName>
    </submittedName>
</protein>
<gene>
    <name evidence="3" type="primary">LOC111316370</name>
</gene>
<keyword evidence="2" id="KW-1185">Reference proteome</keyword>
<dbReference type="GO" id="GO:0003676">
    <property type="term" value="F:nucleic acid binding"/>
    <property type="evidence" value="ECO:0007669"/>
    <property type="project" value="InterPro"/>
</dbReference>
<feature type="domain" description="RNase H type-1" evidence="1">
    <location>
        <begin position="128"/>
        <end position="200"/>
    </location>
</feature>
<evidence type="ECO:0000313" key="2">
    <source>
        <dbReference type="Proteomes" id="UP000515121"/>
    </source>
</evidence>
<dbReference type="PANTHER" id="PTHR47074">
    <property type="entry name" value="BNAC02G40300D PROTEIN"/>
    <property type="match status" value="1"/>
</dbReference>
<reference evidence="3" key="1">
    <citation type="submission" date="2025-08" db="UniProtKB">
        <authorList>
            <consortium name="RefSeq"/>
        </authorList>
    </citation>
    <scope>IDENTIFICATION</scope>
    <source>
        <tissue evidence="3">Fruit stalk</tissue>
    </source>
</reference>
<sequence length="201" mass="22812">MCPRCGQEEETIMHVIKRCPPACEVWKMECWGDKWKRADLDSEKGWLSSMWEAEDRSNMEMGLTVCWVLWNNRNEEIRINPGRTTDEVMAYARSYLEEYLATQKRSDTQTTHENIKWRSAEAGYANANFDGEHKMEESVDGAGAIERDAAGKVLRACSCRIAQVNDPSVAEALAMNKAIIFSRQLGLQSVIVEGDSLEVLN</sequence>
<dbReference type="Proteomes" id="UP000515121">
    <property type="component" value="Unplaced"/>
</dbReference>
<name>A0A6P6BAF5_DURZI</name>
<dbReference type="GO" id="GO:0004523">
    <property type="term" value="F:RNA-DNA hybrid ribonuclease activity"/>
    <property type="evidence" value="ECO:0007669"/>
    <property type="project" value="InterPro"/>
</dbReference>
<dbReference type="InterPro" id="IPR002156">
    <property type="entry name" value="RNaseH_domain"/>
</dbReference>
<dbReference type="Pfam" id="PF13456">
    <property type="entry name" value="RVT_3"/>
    <property type="match status" value="1"/>
</dbReference>
<evidence type="ECO:0000259" key="1">
    <source>
        <dbReference type="Pfam" id="PF13456"/>
    </source>
</evidence>
<organism evidence="2 3">
    <name type="scientific">Durio zibethinus</name>
    <name type="common">Durian</name>
    <dbReference type="NCBI Taxonomy" id="66656"/>
    <lineage>
        <taxon>Eukaryota</taxon>
        <taxon>Viridiplantae</taxon>
        <taxon>Streptophyta</taxon>
        <taxon>Embryophyta</taxon>
        <taxon>Tracheophyta</taxon>
        <taxon>Spermatophyta</taxon>
        <taxon>Magnoliopsida</taxon>
        <taxon>eudicotyledons</taxon>
        <taxon>Gunneridae</taxon>
        <taxon>Pentapetalae</taxon>
        <taxon>rosids</taxon>
        <taxon>malvids</taxon>
        <taxon>Malvales</taxon>
        <taxon>Malvaceae</taxon>
        <taxon>Helicteroideae</taxon>
        <taxon>Durio</taxon>
    </lineage>
</organism>
<dbReference type="GeneID" id="111316370"/>
<dbReference type="AlphaFoldDB" id="A0A6P6BAF5"/>
<evidence type="ECO:0000313" key="3">
    <source>
        <dbReference type="RefSeq" id="XP_022774075.1"/>
    </source>
</evidence>
<dbReference type="RefSeq" id="XP_022774075.1">
    <property type="nucleotide sequence ID" value="XM_022918340.1"/>
</dbReference>
<proteinExistence type="predicted"/>
<dbReference type="PANTHER" id="PTHR47074:SF61">
    <property type="entry name" value="RNASE H TYPE-1 DOMAIN-CONTAINING PROTEIN"/>
    <property type="match status" value="1"/>
</dbReference>
<dbReference type="InterPro" id="IPR052929">
    <property type="entry name" value="RNase_H-like_EbsB-rel"/>
</dbReference>
<dbReference type="OrthoDB" id="993362at2759"/>